<evidence type="ECO:0000256" key="1">
    <source>
        <dbReference type="SAM" id="MobiDB-lite"/>
    </source>
</evidence>
<accession>A0A2S4WEV3</accession>
<comment type="caution">
    <text evidence="2">The sequence shown here is derived from an EMBL/GenBank/DDBJ whole genome shotgun (WGS) entry which is preliminary data.</text>
</comment>
<evidence type="ECO:0000313" key="3">
    <source>
        <dbReference type="Proteomes" id="UP000238274"/>
    </source>
</evidence>
<reference evidence="3" key="3">
    <citation type="journal article" date="2018" name="Mol. Plant Microbe Interact.">
        <title>Genome sequence resources for the wheat stripe rust pathogen (Puccinia striiformis f. sp. tritici) and the barley stripe rust pathogen (Puccinia striiformis f. sp. hordei).</title>
        <authorList>
            <person name="Xia C."/>
            <person name="Wang M."/>
            <person name="Yin C."/>
            <person name="Cornejo O.E."/>
            <person name="Hulbert S.H."/>
            <person name="Chen X."/>
        </authorList>
    </citation>
    <scope>NUCLEOTIDE SEQUENCE [LARGE SCALE GENOMIC DNA]</scope>
    <source>
        <strain evidence="3">93TX-2</strain>
    </source>
</reference>
<dbReference type="EMBL" id="PKSM01000035">
    <property type="protein sequence ID" value="POW20315.1"/>
    <property type="molecule type" value="Genomic_DNA"/>
</dbReference>
<organism evidence="2 3">
    <name type="scientific">Puccinia striiformis</name>
    <dbReference type="NCBI Taxonomy" id="27350"/>
    <lineage>
        <taxon>Eukaryota</taxon>
        <taxon>Fungi</taxon>
        <taxon>Dikarya</taxon>
        <taxon>Basidiomycota</taxon>
        <taxon>Pucciniomycotina</taxon>
        <taxon>Pucciniomycetes</taxon>
        <taxon>Pucciniales</taxon>
        <taxon>Pucciniaceae</taxon>
        <taxon>Puccinia</taxon>
    </lineage>
</organism>
<feature type="compositionally biased region" description="Polar residues" evidence="1">
    <location>
        <begin position="166"/>
        <end position="184"/>
    </location>
</feature>
<dbReference type="OrthoDB" id="2506317at2759"/>
<feature type="compositionally biased region" description="Low complexity" evidence="1">
    <location>
        <begin position="145"/>
        <end position="165"/>
    </location>
</feature>
<sequence length="190" mass="20476">MTARPGGCSTNQQPGVSDSLLASKIPLIRAPGTWLPKPITRPNDLHPLPDDVTAYVSPSITLLVAHLSLDRHSSTQPSSLRYLNGLSTHPTNWEATLQSTQTYLDERRARKEAERTRIENEKELVRLESLRLVAPGWNGAMESILSAPSSSTTPIPSSTAPGISSNLSTATHKPNPSGSSQNKVQGPELL</sequence>
<feature type="region of interest" description="Disordered" evidence="1">
    <location>
        <begin position="145"/>
        <end position="190"/>
    </location>
</feature>
<dbReference type="Proteomes" id="UP000238274">
    <property type="component" value="Unassembled WGS sequence"/>
</dbReference>
<dbReference type="VEuPathDB" id="FungiDB:PSHT_03642"/>
<protein>
    <submittedName>
        <fullName evidence="2">Uncharacterized protein</fullName>
    </submittedName>
</protein>
<dbReference type="AlphaFoldDB" id="A0A2S4WEV3"/>
<proteinExistence type="predicted"/>
<keyword evidence="3" id="KW-1185">Reference proteome</keyword>
<gene>
    <name evidence="2" type="ORF">PSHT_03642</name>
</gene>
<reference evidence="3" key="2">
    <citation type="journal article" date="2018" name="BMC Genomics">
        <title>Genomic insights into host adaptation between the wheat stripe rust pathogen (Puccinia striiformis f. sp. tritici) and the barley stripe rust pathogen (Puccinia striiformis f. sp. hordei).</title>
        <authorList>
            <person name="Xia C."/>
            <person name="Wang M."/>
            <person name="Yin C."/>
            <person name="Cornejo O.E."/>
            <person name="Hulbert S.H."/>
            <person name="Chen X."/>
        </authorList>
    </citation>
    <scope>NUCLEOTIDE SEQUENCE [LARGE SCALE GENOMIC DNA]</scope>
    <source>
        <strain evidence="3">93TX-2</strain>
    </source>
</reference>
<evidence type="ECO:0000313" key="2">
    <source>
        <dbReference type="EMBL" id="POW20315.1"/>
    </source>
</evidence>
<reference evidence="2 3" key="1">
    <citation type="submission" date="2017-12" db="EMBL/GenBank/DDBJ databases">
        <title>Gene loss provides genomic basis for host adaptation in cereal stripe rust fungi.</title>
        <authorList>
            <person name="Xia C."/>
        </authorList>
    </citation>
    <scope>NUCLEOTIDE SEQUENCE [LARGE SCALE GENOMIC DNA]</scope>
    <source>
        <strain evidence="2 3">93TX-2</strain>
    </source>
</reference>
<name>A0A2S4WEV3_9BASI</name>